<dbReference type="EMBL" id="CP150496">
    <property type="protein sequence ID" value="WYW54699.1"/>
    <property type="molecule type" value="Genomic_DNA"/>
</dbReference>
<organism evidence="2 3">
    <name type="scientific">Polaribacter marinaquae</name>
    <dbReference type="NCBI Taxonomy" id="1642819"/>
    <lineage>
        <taxon>Bacteria</taxon>
        <taxon>Pseudomonadati</taxon>
        <taxon>Bacteroidota</taxon>
        <taxon>Flavobacteriia</taxon>
        <taxon>Flavobacteriales</taxon>
        <taxon>Flavobacteriaceae</taxon>
    </lineage>
</organism>
<dbReference type="Proteomes" id="UP001491088">
    <property type="component" value="Chromosome"/>
</dbReference>
<keyword evidence="1" id="KW-0812">Transmembrane</keyword>
<keyword evidence="3" id="KW-1185">Reference proteome</keyword>
<feature type="transmembrane region" description="Helical" evidence="1">
    <location>
        <begin position="7"/>
        <end position="26"/>
    </location>
</feature>
<evidence type="ECO:0000313" key="2">
    <source>
        <dbReference type="EMBL" id="WYW54699.1"/>
    </source>
</evidence>
<keyword evidence="1" id="KW-0472">Membrane</keyword>
<reference evidence="2 3" key="1">
    <citation type="submission" date="2024-03" db="EMBL/GenBank/DDBJ databases">
        <authorList>
            <person name="Cao K."/>
        </authorList>
    </citation>
    <scope>NUCLEOTIDE SEQUENCE [LARGE SCALE GENOMIC DNA]</scope>
    <source>
        <strain evidence="2 3">MCCC 1K00696</strain>
    </source>
</reference>
<dbReference type="RefSeq" id="WP_172830869.1">
    <property type="nucleotide sequence ID" value="NZ_CP150496.1"/>
</dbReference>
<accession>A0ABZ2TQC8</accession>
<gene>
    <name evidence="2" type="ORF">WG950_09180</name>
</gene>
<keyword evidence="1" id="KW-1133">Transmembrane helix</keyword>
<evidence type="ECO:0000313" key="3">
    <source>
        <dbReference type="Proteomes" id="UP001491088"/>
    </source>
</evidence>
<name>A0ABZ2TQC8_9FLAO</name>
<sequence>MKNLRKIIGLFLIIFVAGIFVTIITVNKSLNKIDPQEKSVEIQKDTTYLLKAEKKTV</sequence>
<proteinExistence type="predicted"/>
<evidence type="ECO:0000256" key="1">
    <source>
        <dbReference type="SAM" id="Phobius"/>
    </source>
</evidence>
<protein>
    <submittedName>
        <fullName evidence="2">Uncharacterized protein</fullName>
    </submittedName>
</protein>